<evidence type="ECO:0000256" key="9">
    <source>
        <dbReference type="ARBA" id="ARBA00023065"/>
    </source>
</evidence>
<evidence type="ECO:0000256" key="4">
    <source>
        <dbReference type="ARBA" id="ARBA00022448"/>
    </source>
</evidence>
<dbReference type="Pfam" id="PF00895">
    <property type="entry name" value="ATP-synt_8"/>
    <property type="match status" value="1"/>
</dbReference>
<keyword evidence="6 12" id="KW-0812">Transmembrane</keyword>
<evidence type="ECO:0000256" key="11">
    <source>
        <dbReference type="ARBA" id="ARBA00023136"/>
    </source>
</evidence>
<keyword evidence="11 13" id="KW-0472">Membrane</keyword>
<dbReference type="RefSeq" id="YP_002456388.1">
    <property type="nucleotide sequence ID" value="NC_011824.1"/>
</dbReference>
<keyword evidence="4 12" id="KW-0813">Transport</keyword>
<evidence type="ECO:0000313" key="14">
    <source>
        <dbReference type="EMBL" id="ABX11508.1"/>
    </source>
</evidence>
<feature type="transmembrane region" description="Helical" evidence="13">
    <location>
        <begin position="6"/>
        <end position="31"/>
    </location>
</feature>
<dbReference type="GO" id="GO:0015986">
    <property type="term" value="P:proton motive force-driven ATP synthesis"/>
    <property type="evidence" value="ECO:0007669"/>
    <property type="project" value="InterPro"/>
</dbReference>
<dbReference type="CTD" id="4509"/>
<dbReference type="GeneID" id="7256503"/>
<keyword evidence="7 12" id="KW-0375">Hydrogen ion transport</keyword>
<accession>B8PWJ1</accession>
<evidence type="ECO:0000256" key="13">
    <source>
        <dbReference type="SAM" id="Phobius"/>
    </source>
</evidence>
<comment type="subcellular location">
    <subcellularLocation>
        <location evidence="1 12">Mitochondrion membrane</location>
        <topology evidence="1 12">Single-pass membrane protein</topology>
    </subcellularLocation>
</comment>
<keyword evidence="5 12" id="KW-0138">CF(0)</keyword>
<comment type="similarity">
    <text evidence="2 12">Belongs to the ATPase protein 8 family.</text>
</comment>
<gene>
    <name evidence="14" type="primary">ATP8</name>
</gene>
<dbReference type="EMBL" id="EU263919">
    <property type="protein sequence ID" value="ABX11508.1"/>
    <property type="molecule type" value="Genomic_DNA"/>
</dbReference>
<keyword evidence="9 12" id="KW-0406">Ion transport</keyword>
<protein>
    <recommendedName>
        <fullName evidence="12">ATP synthase complex subunit 8</fullName>
    </recommendedName>
</protein>
<evidence type="ECO:0000256" key="8">
    <source>
        <dbReference type="ARBA" id="ARBA00022989"/>
    </source>
</evidence>
<evidence type="ECO:0000256" key="2">
    <source>
        <dbReference type="ARBA" id="ARBA00008892"/>
    </source>
</evidence>
<evidence type="ECO:0000256" key="12">
    <source>
        <dbReference type="RuleBase" id="RU003661"/>
    </source>
</evidence>
<evidence type="ECO:0000256" key="3">
    <source>
        <dbReference type="ARBA" id="ARBA00011291"/>
    </source>
</evidence>
<evidence type="ECO:0000256" key="1">
    <source>
        <dbReference type="ARBA" id="ARBA00004304"/>
    </source>
</evidence>
<proteinExistence type="inferred from homology"/>
<keyword evidence="10 12" id="KW-0496">Mitochondrion</keyword>
<dbReference type="InterPro" id="IPR001421">
    <property type="entry name" value="ATP8_metazoa"/>
</dbReference>
<organism evidence="14">
    <name type="scientific">Atractomorpha sinensis</name>
    <dbReference type="NCBI Taxonomy" id="244711"/>
    <lineage>
        <taxon>Eukaryota</taxon>
        <taxon>Metazoa</taxon>
        <taxon>Ecdysozoa</taxon>
        <taxon>Arthropoda</taxon>
        <taxon>Hexapoda</taxon>
        <taxon>Insecta</taxon>
        <taxon>Pterygota</taxon>
        <taxon>Neoptera</taxon>
        <taxon>Polyneoptera</taxon>
        <taxon>Orthoptera</taxon>
        <taxon>Caelifera</taxon>
        <taxon>Acrididea</taxon>
        <taxon>Acridomorpha</taxon>
        <taxon>Pyrgomorphoidea</taxon>
        <taxon>Pyrgomorphidae</taxon>
        <taxon>Pyrgomorphinae</taxon>
        <taxon>Atractomorpha</taxon>
    </lineage>
</organism>
<dbReference type="AlphaFoldDB" id="B8PWJ1"/>
<evidence type="ECO:0000256" key="5">
    <source>
        <dbReference type="ARBA" id="ARBA00022547"/>
    </source>
</evidence>
<dbReference type="GO" id="GO:0045259">
    <property type="term" value="C:proton-transporting ATP synthase complex"/>
    <property type="evidence" value="ECO:0007669"/>
    <property type="project" value="UniProtKB-KW"/>
</dbReference>
<name>B8PWJ1_9ORTH</name>
<dbReference type="GO" id="GO:0031966">
    <property type="term" value="C:mitochondrial membrane"/>
    <property type="evidence" value="ECO:0007669"/>
    <property type="project" value="UniProtKB-SubCell"/>
</dbReference>
<reference evidence="14" key="1">
    <citation type="submission" date="2007-11" db="EMBL/GenBank/DDBJ databases">
        <title>The complete mitochondrial genome of Atractomorpha sinensis.</title>
        <authorList>
            <person name="Ding F."/>
            <person name="Huang Y."/>
        </authorList>
    </citation>
    <scope>NUCLEOTIDE SEQUENCE</scope>
</reference>
<dbReference type="GO" id="GO:0015078">
    <property type="term" value="F:proton transmembrane transporter activity"/>
    <property type="evidence" value="ECO:0007669"/>
    <property type="project" value="InterPro"/>
</dbReference>
<comment type="subunit">
    <text evidence="3">F-type ATPases have 2 components, CF(1) - the catalytic core - and CF(0) - the membrane proton channel.</text>
</comment>
<evidence type="ECO:0000256" key="10">
    <source>
        <dbReference type="ARBA" id="ARBA00023128"/>
    </source>
</evidence>
<geneLocation type="mitochondrion" evidence="14"/>
<evidence type="ECO:0000256" key="7">
    <source>
        <dbReference type="ARBA" id="ARBA00022781"/>
    </source>
</evidence>
<sequence length="52" mass="6500">MPQMSPIMWFTMFLIFSSTMIMFNQIMFFMFQPNKLSFSSKKLNKMQFNWKW</sequence>
<keyword evidence="8 13" id="KW-1133">Transmembrane helix</keyword>
<evidence type="ECO:0000256" key="6">
    <source>
        <dbReference type="ARBA" id="ARBA00022692"/>
    </source>
</evidence>